<keyword evidence="9" id="KW-0472">Membrane</keyword>
<accession>A0A0N9ZNF7</accession>
<dbReference type="GO" id="GO:0016125">
    <property type="term" value="P:sterol metabolic process"/>
    <property type="evidence" value="ECO:0007669"/>
    <property type="project" value="TreeGrafter"/>
</dbReference>
<dbReference type="SUPFAM" id="SSF48264">
    <property type="entry name" value="Cytochrome P450"/>
    <property type="match status" value="1"/>
</dbReference>
<keyword evidence="7 8" id="KW-0349">Heme</keyword>
<comment type="cofactor">
    <cofactor evidence="7">
        <name>heme</name>
        <dbReference type="ChEBI" id="CHEBI:30413"/>
    </cofactor>
</comment>
<feature type="transmembrane region" description="Helical" evidence="9">
    <location>
        <begin position="7"/>
        <end position="26"/>
    </location>
</feature>
<keyword evidence="6 7" id="KW-0408">Iron</keyword>
<evidence type="ECO:0000256" key="2">
    <source>
        <dbReference type="ARBA" id="ARBA00022692"/>
    </source>
</evidence>
<comment type="subcellular location">
    <subcellularLocation>
        <location evidence="1">Membrane</location>
        <topology evidence="1">Single-pass membrane protein</topology>
    </subcellularLocation>
</comment>
<feature type="binding site" description="axial binding residue" evidence="7">
    <location>
        <position position="434"/>
    </location>
    <ligand>
        <name>heme</name>
        <dbReference type="ChEBI" id="CHEBI:30413"/>
    </ligand>
    <ligandPart>
        <name>Fe</name>
        <dbReference type="ChEBI" id="CHEBI:18248"/>
    </ligandPart>
</feature>
<dbReference type="GO" id="GO:0020037">
    <property type="term" value="F:heme binding"/>
    <property type="evidence" value="ECO:0007669"/>
    <property type="project" value="InterPro"/>
</dbReference>
<keyword evidence="2 9" id="KW-0812">Transmembrane</keyword>
<evidence type="ECO:0000256" key="4">
    <source>
        <dbReference type="ARBA" id="ARBA00022989"/>
    </source>
</evidence>
<dbReference type="GO" id="GO:0016020">
    <property type="term" value="C:membrane"/>
    <property type="evidence" value="ECO:0007669"/>
    <property type="project" value="UniProtKB-SubCell"/>
</dbReference>
<evidence type="ECO:0000256" key="8">
    <source>
        <dbReference type="RuleBase" id="RU000461"/>
    </source>
</evidence>
<gene>
    <name evidence="10" type="primary">KAO2</name>
</gene>
<comment type="similarity">
    <text evidence="8">Belongs to the cytochrome P450 family.</text>
</comment>
<dbReference type="InterPro" id="IPR001128">
    <property type="entry name" value="Cyt_P450"/>
</dbReference>
<keyword evidence="8" id="KW-0503">Monooxygenase</keyword>
<dbReference type="InterPro" id="IPR002401">
    <property type="entry name" value="Cyt_P450_E_grp-I"/>
</dbReference>
<evidence type="ECO:0000256" key="7">
    <source>
        <dbReference type="PIRSR" id="PIRSR602401-1"/>
    </source>
</evidence>
<dbReference type="PROSITE" id="PS00086">
    <property type="entry name" value="CYTOCHROME_P450"/>
    <property type="match status" value="1"/>
</dbReference>
<sequence>MEISASLFVALLVGIVPLVGWIMWWWNDLWYALPISLRLSHQKAKLPPGYMGLPFVGEMPIFIWYFKFLRRPDDYINSKRHKYGDGEGLYKTHLFGSPAIIAFTPSANKYVLQTESKFCVEWPSKELVGATSLVAVEGASHARVRNLLIRAINRPEALRHITLMVQPVLTAALNIWTQKGRITLHNETKKVTFTNIGKYFASFEPGPVLDSLDELFKDVVNGIRAYPLNFPGTKHRRALQSRKKAIAILREEMERRRKSDDCTNAKYDILEGLMQMKDEHGKQLSDTEVLDNIVSLVLAGYTSTSLTITWAVYYLAKYPHVLKKLRDEHMPMVEKLNGKFITYDDIQECTYTRKVVEEIIRLANVSTCAFRTAREDVEYKGYKIPKGWKVICWIRYLHENPEHFEDPMCFNPSRWDEPPKPGTYLVFGGGPRVCAGNMLARLQVSVLLHHLVTGYSWKLVNPKVGIMYLPYPIPVDGVQIDINKI</sequence>
<evidence type="ECO:0000256" key="5">
    <source>
        <dbReference type="ARBA" id="ARBA00023002"/>
    </source>
</evidence>
<dbReference type="InterPro" id="IPR017972">
    <property type="entry name" value="Cyt_P450_CS"/>
</dbReference>
<keyword evidence="5 8" id="KW-0560">Oxidoreductase</keyword>
<evidence type="ECO:0000313" key="10">
    <source>
        <dbReference type="EMBL" id="ALI58396.1"/>
    </source>
</evidence>
<proteinExistence type="evidence at transcript level"/>
<feature type="transmembrane region" description="Helical" evidence="9">
    <location>
        <begin position="293"/>
        <end position="316"/>
    </location>
</feature>
<keyword evidence="3 7" id="KW-0479">Metal-binding</keyword>
<dbReference type="PRINTS" id="PR00463">
    <property type="entry name" value="EP450I"/>
</dbReference>
<keyword evidence="4 9" id="KW-1133">Transmembrane helix</keyword>
<dbReference type="GO" id="GO:0016705">
    <property type="term" value="F:oxidoreductase activity, acting on paired donors, with incorporation or reduction of molecular oxygen"/>
    <property type="evidence" value="ECO:0007669"/>
    <property type="project" value="InterPro"/>
</dbReference>
<dbReference type="GO" id="GO:0016132">
    <property type="term" value="P:brassinosteroid biosynthetic process"/>
    <property type="evidence" value="ECO:0007669"/>
    <property type="project" value="TreeGrafter"/>
</dbReference>
<dbReference type="Pfam" id="PF00067">
    <property type="entry name" value="p450"/>
    <property type="match status" value="1"/>
</dbReference>
<reference evidence="10" key="1">
    <citation type="submission" date="2015-05" db="EMBL/GenBank/DDBJ databases">
        <title>Isolation of four different cDNAs encoding ent-kaurenoic acid oxidase in Scoparia dulcis.</title>
        <authorList>
            <person name="Taguchi Y."/>
            <person name="Yamamura Y."/>
        </authorList>
    </citation>
    <scope>NUCLEOTIDE SEQUENCE</scope>
</reference>
<evidence type="ECO:0000256" key="1">
    <source>
        <dbReference type="ARBA" id="ARBA00004167"/>
    </source>
</evidence>
<dbReference type="PANTHER" id="PTHR24286">
    <property type="entry name" value="CYTOCHROME P450 26"/>
    <property type="match status" value="1"/>
</dbReference>
<dbReference type="InterPro" id="IPR036396">
    <property type="entry name" value="Cyt_P450_sf"/>
</dbReference>
<dbReference type="PRINTS" id="PR00385">
    <property type="entry name" value="P450"/>
</dbReference>
<dbReference type="GO" id="GO:0005506">
    <property type="term" value="F:iron ion binding"/>
    <property type="evidence" value="ECO:0007669"/>
    <property type="project" value="InterPro"/>
</dbReference>
<dbReference type="Gene3D" id="1.10.630.10">
    <property type="entry name" value="Cytochrome P450"/>
    <property type="match status" value="1"/>
</dbReference>
<protein>
    <submittedName>
        <fullName evidence="10">Ent-kaurenoic acid oxidase 2</fullName>
    </submittedName>
</protein>
<dbReference type="AlphaFoldDB" id="A0A0N9ZNF7"/>
<organism evidence="10">
    <name type="scientific">Scoparia dulcis</name>
    <name type="common">Sweet broom</name>
    <name type="synonym">Capraria dulcis</name>
    <dbReference type="NCBI Taxonomy" id="107240"/>
    <lineage>
        <taxon>Eukaryota</taxon>
        <taxon>Viridiplantae</taxon>
        <taxon>Streptophyta</taxon>
        <taxon>Embryophyta</taxon>
        <taxon>Tracheophyta</taxon>
        <taxon>Spermatophyta</taxon>
        <taxon>Magnoliopsida</taxon>
        <taxon>eudicotyledons</taxon>
        <taxon>Gunneridae</taxon>
        <taxon>Pentapetalae</taxon>
        <taxon>asterids</taxon>
        <taxon>lamiids</taxon>
        <taxon>Lamiales</taxon>
        <taxon>Plantaginaceae</taxon>
        <taxon>Gratioleae</taxon>
        <taxon>Scoparia</taxon>
    </lineage>
</organism>
<evidence type="ECO:0000256" key="6">
    <source>
        <dbReference type="ARBA" id="ARBA00023004"/>
    </source>
</evidence>
<name>A0A0N9ZNF7_SCODU</name>
<dbReference type="EMBL" id="KR936135">
    <property type="protein sequence ID" value="ALI58396.1"/>
    <property type="molecule type" value="mRNA"/>
</dbReference>
<dbReference type="PANTHER" id="PTHR24286:SF12">
    <property type="entry name" value="CYTOCHROME P450 FAMILY PROTEIN, EXPRESSED"/>
    <property type="match status" value="1"/>
</dbReference>
<dbReference type="GO" id="GO:0004497">
    <property type="term" value="F:monooxygenase activity"/>
    <property type="evidence" value="ECO:0007669"/>
    <property type="project" value="UniProtKB-KW"/>
</dbReference>
<dbReference type="GO" id="GO:0010268">
    <property type="term" value="P:brassinosteroid homeostasis"/>
    <property type="evidence" value="ECO:0007669"/>
    <property type="project" value="TreeGrafter"/>
</dbReference>
<evidence type="ECO:0000256" key="9">
    <source>
        <dbReference type="SAM" id="Phobius"/>
    </source>
</evidence>
<feature type="transmembrane region" description="Helical" evidence="9">
    <location>
        <begin position="46"/>
        <end position="66"/>
    </location>
</feature>
<evidence type="ECO:0000256" key="3">
    <source>
        <dbReference type="ARBA" id="ARBA00022723"/>
    </source>
</evidence>